<dbReference type="Gene3D" id="3.30.700.10">
    <property type="entry name" value="Glycoprotein, Type 4 Pilin"/>
    <property type="match status" value="1"/>
</dbReference>
<dbReference type="InterPro" id="IPR031982">
    <property type="entry name" value="PilE-like"/>
</dbReference>
<sequence>MVVGINNKVRAGYNFGSRGFTLIEVMIVVVIIAILAAIALPSYQDYIERSRRVDARETLTRIATLQERHFFQDSTYSATLDGMGGAASPEGWYNITLEDCDAEPCSTFTITATAVGAQLRDEDCRTFSIDQTLRQTAESEGGADTTDICW</sequence>
<dbReference type="PROSITE" id="PS00409">
    <property type="entry name" value="PROKAR_NTER_METHYL"/>
    <property type="match status" value="1"/>
</dbReference>
<protein>
    <submittedName>
        <fullName evidence="2">Type IV pilus assembly protein PilE</fullName>
    </submittedName>
</protein>
<dbReference type="PANTHER" id="PTHR30093:SF47">
    <property type="entry name" value="TYPE IV PILUS NON-CORE MINOR PILIN PILE"/>
    <property type="match status" value="1"/>
</dbReference>
<dbReference type="Pfam" id="PF07963">
    <property type="entry name" value="N_methyl"/>
    <property type="match status" value="1"/>
</dbReference>
<dbReference type="EMBL" id="AP023086">
    <property type="protein sequence ID" value="BCD99522.1"/>
    <property type="molecule type" value="Genomic_DNA"/>
</dbReference>
<keyword evidence="3" id="KW-1185">Reference proteome</keyword>
<dbReference type="GO" id="GO:0043683">
    <property type="term" value="P:type IV pilus assembly"/>
    <property type="evidence" value="ECO:0007669"/>
    <property type="project" value="InterPro"/>
</dbReference>
<reference evidence="2 3" key="1">
    <citation type="journal article" date="2022" name="IScience">
        <title>An ultrasensitive nanofiber-based assay for enzymatic hydrolysis and deep-sea microbial degradation of cellulose.</title>
        <authorList>
            <person name="Tsudome M."/>
            <person name="Tachioka M."/>
            <person name="Miyazaki M."/>
            <person name="Uchimura K."/>
            <person name="Tsuda M."/>
            <person name="Takaki Y."/>
            <person name="Deguchi S."/>
        </authorList>
    </citation>
    <scope>NUCLEOTIDE SEQUENCE [LARGE SCALE GENOMIC DNA]</scope>
    <source>
        <strain evidence="2 3">GE09</strain>
    </source>
</reference>
<evidence type="ECO:0000313" key="2">
    <source>
        <dbReference type="EMBL" id="BCD99522.1"/>
    </source>
</evidence>
<dbReference type="InterPro" id="IPR012902">
    <property type="entry name" value="N_methyl_site"/>
</dbReference>
<accession>A0AAN1WL56</accession>
<dbReference type="AlphaFoldDB" id="A0AAN1WL56"/>
<keyword evidence="1" id="KW-1133">Transmembrane helix</keyword>
<dbReference type="RefSeq" id="WP_275068734.1">
    <property type="nucleotide sequence ID" value="NZ_AP023086.1"/>
</dbReference>
<keyword evidence="1" id="KW-0472">Membrane</keyword>
<evidence type="ECO:0000313" key="3">
    <source>
        <dbReference type="Proteomes" id="UP001320119"/>
    </source>
</evidence>
<proteinExistence type="predicted"/>
<dbReference type="Proteomes" id="UP001320119">
    <property type="component" value="Chromosome"/>
</dbReference>
<evidence type="ECO:0000256" key="1">
    <source>
        <dbReference type="SAM" id="Phobius"/>
    </source>
</evidence>
<feature type="transmembrane region" description="Helical" evidence="1">
    <location>
        <begin position="20"/>
        <end position="43"/>
    </location>
</feature>
<organism evidence="2 3">
    <name type="scientific">Marinagarivorans cellulosilyticus</name>
    <dbReference type="NCBI Taxonomy" id="2721545"/>
    <lineage>
        <taxon>Bacteria</taxon>
        <taxon>Pseudomonadati</taxon>
        <taxon>Pseudomonadota</taxon>
        <taxon>Gammaproteobacteria</taxon>
        <taxon>Cellvibrionales</taxon>
        <taxon>Cellvibrionaceae</taxon>
        <taxon>Marinagarivorans</taxon>
    </lineage>
</organism>
<dbReference type="Pfam" id="PF16732">
    <property type="entry name" value="ComP_DUS"/>
    <property type="match status" value="1"/>
</dbReference>
<dbReference type="NCBIfam" id="TIGR02532">
    <property type="entry name" value="IV_pilin_GFxxxE"/>
    <property type="match status" value="1"/>
</dbReference>
<dbReference type="KEGG" id="marq:MARGE09_P3724"/>
<keyword evidence="1" id="KW-0812">Transmembrane</keyword>
<gene>
    <name evidence="2" type="ORF">MARGE09_P3724</name>
</gene>
<name>A0AAN1WL56_9GAMM</name>
<dbReference type="InterPro" id="IPR045584">
    <property type="entry name" value="Pilin-like"/>
</dbReference>
<dbReference type="SUPFAM" id="SSF54523">
    <property type="entry name" value="Pili subunits"/>
    <property type="match status" value="1"/>
</dbReference>
<dbReference type="PANTHER" id="PTHR30093">
    <property type="entry name" value="GENERAL SECRETION PATHWAY PROTEIN G"/>
    <property type="match status" value="1"/>
</dbReference>